<feature type="region of interest" description="Disordered" evidence="2">
    <location>
        <begin position="249"/>
        <end position="280"/>
    </location>
</feature>
<dbReference type="AlphaFoldDB" id="A0A8E2JZ69"/>
<sequence length="497" mass="52886">MSFKMISTAFAVTALLSSATAFLEKRTQTPLPPCSYPYTPFIYSGCYYDAVYNRSLPFMAPIEFNNATVEQCTAACKGNGYRYAGLEYYGQCYCGASISSDVAPPTDCNFTCNGDPNEICGGQDRLSIYQDPTFPDASDIACSSEYKSLGCYTEGSNGRSLAYSQIQLNASIMTTELCLNACGAKGYPFAGTEYSQECYCGVVLGNGTVPAPASDCNMLCNGDSSETCGGQDRLNLYVSTYLESAEPCEAPPVSSSSSSSSTPTPSSAVYSSSSTVSNPSSTVYSSSSWIYSSSSIASSSSSTVPSSSSTKYSSSSSSTLSTVTTSCPIPSNTYSPPPPPSSTVSTSCTPAPTSSCLCATPTPWSGSKAVGGYQLPCVGCNDQTSQRPSYPFKLFNQKNFGQCPVYGKGKTSNACTDACTTQYTWCMSYANSCKNNKYAPESYSSANNRCRQQYSDCANANQAVVDDGRCNTTSKNTPATSNQWYTWCSNYISQWFH</sequence>
<dbReference type="InterPro" id="IPR051589">
    <property type="entry name" value="Sialate-O-sulfotransferase"/>
</dbReference>
<dbReference type="Pfam" id="PF01822">
    <property type="entry name" value="WSC"/>
    <property type="match status" value="2"/>
</dbReference>
<keyword evidence="3" id="KW-0732">Signal</keyword>
<evidence type="ECO:0000313" key="6">
    <source>
        <dbReference type="Proteomes" id="UP000250140"/>
    </source>
</evidence>
<reference evidence="5 6" key="1">
    <citation type="journal article" date="2016" name="Nat. Commun.">
        <title>Ectomycorrhizal ecology is imprinted in the genome of the dominant symbiotic fungus Cenococcum geophilum.</title>
        <authorList>
            <consortium name="DOE Joint Genome Institute"/>
            <person name="Peter M."/>
            <person name="Kohler A."/>
            <person name="Ohm R.A."/>
            <person name="Kuo A."/>
            <person name="Krutzmann J."/>
            <person name="Morin E."/>
            <person name="Arend M."/>
            <person name="Barry K.W."/>
            <person name="Binder M."/>
            <person name="Choi C."/>
            <person name="Clum A."/>
            <person name="Copeland A."/>
            <person name="Grisel N."/>
            <person name="Haridas S."/>
            <person name="Kipfer T."/>
            <person name="LaButti K."/>
            <person name="Lindquist E."/>
            <person name="Lipzen A."/>
            <person name="Maire R."/>
            <person name="Meier B."/>
            <person name="Mihaltcheva S."/>
            <person name="Molinier V."/>
            <person name="Murat C."/>
            <person name="Poggeler S."/>
            <person name="Quandt C.A."/>
            <person name="Sperisen C."/>
            <person name="Tritt A."/>
            <person name="Tisserant E."/>
            <person name="Crous P.W."/>
            <person name="Henrissat B."/>
            <person name="Nehls U."/>
            <person name="Egli S."/>
            <person name="Spatafora J.W."/>
            <person name="Grigoriev I.V."/>
            <person name="Martin F.M."/>
        </authorList>
    </citation>
    <scope>NUCLEOTIDE SEQUENCE [LARGE SCALE GENOMIC DNA]</scope>
    <source>
        <strain evidence="5 6">CBS 207.34</strain>
    </source>
</reference>
<dbReference type="InterPro" id="IPR002889">
    <property type="entry name" value="WSC_carb-bd"/>
</dbReference>
<dbReference type="Proteomes" id="UP000250140">
    <property type="component" value="Unassembled WGS sequence"/>
</dbReference>
<feature type="compositionally biased region" description="Low complexity" evidence="2">
    <location>
        <begin position="251"/>
        <end position="280"/>
    </location>
</feature>
<feature type="signal peptide" evidence="3">
    <location>
        <begin position="1"/>
        <end position="21"/>
    </location>
</feature>
<evidence type="ECO:0000313" key="5">
    <source>
        <dbReference type="EMBL" id="OCL14883.1"/>
    </source>
</evidence>
<protein>
    <submittedName>
        <fullName evidence="5">WSC-domain-containing protein</fullName>
    </submittedName>
</protein>
<evidence type="ECO:0000256" key="2">
    <source>
        <dbReference type="SAM" id="MobiDB-lite"/>
    </source>
</evidence>
<proteinExistence type="predicted"/>
<organism evidence="5 6">
    <name type="scientific">Glonium stellatum</name>
    <dbReference type="NCBI Taxonomy" id="574774"/>
    <lineage>
        <taxon>Eukaryota</taxon>
        <taxon>Fungi</taxon>
        <taxon>Dikarya</taxon>
        <taxon>Ascomycota</taxon>
        <taxon>Pezizomycotina</taxon>
        <taxon>Dothideomycetes</taxon>
        <taxon>Pleosporomycetidae</taxon>
        <taxon>Gloniales</taxon>
        <taxon>Gloniaceae</taxon>
        <taxon>Glonium</taxon>
    </lineage>
</organism>
<evidence type="ECO:0000256" key="1">
    <source>
        <dbReference type="ARBA" id="ARBA00022737"/>
    </source>
</evidence>
<feature type="domain" description="WSC" evidence="4">
    <location>
        <begin position="145"/>
        <end position="240"/>
    </location>
</feature>
<dbReference type="PROSITE" id="PS51212">
    <property type="entry name" value="WSC"/>
    <property type="match status" value="2"/>
</dbReference>
<feature type="domain" description="WSC" evidence="4">
    <location>
        <begin position="40"/>
        <end position="132"/>
    </location>
</feature>
<keyword evidence="6" id="KW-1185">Reference proteome</keyword>
<dbReference type="PANTHER" id="PTHR45964">
    <property type="entry name" value="WSCD FAMILY MEMBER CG9164"/>
    <property type="match status" value="1"/>
</dbReference>
<gene>
    <name evidence="5" type="ORF">AOQ84DRAFT_435371</name>
</gene>
<feature type="region of interest" description="Disordered" evidence="2">
    <location>
        <begin position="296"/>
        <end position="320"/>
    </location>
</feature>
<dbReference type="OrthoDB" id="2019572at2759"/>
<dbReference type="SMART" id="SM00321">
    <property type="entry name" value="WSC"/>
    <property type="match status" value="2"/>
</dbReference>
<name>A0A8E2JZ69_9PEZI</name>
<evidence type="ECO:0000259" key="4">
    <source>
        <dbReference type="PROSITE" id="PS51212"/>
    </source>
</evidence>
<keyword evidence="1" id="KW-0677">Repeat</keyword>
<evidence type="ECO:0000256" key="3">
    <source>
        <dbReference type="SAM" id="SignalP"/>
    </source>
</evidence>
<accession>A0A8E2JZ69</accession>
<dbReference type="PANTHER" id="PTHR45964:SF5">
    <property type="entry name" value="WSCD FAMILY MEMBER CG9164"/>
    <property type="match status" value="1"/>
</dbReference>
<feature type="chain" id="PRO_5034617648" evidence="3">
    <location>
        <begin position="22"/>
        <end position="497"/>
    </location>
</feature>
<dbReference type="EMBL" id="KV748514">
    <property type="protein sequence ID" value="OCL14883.1"/>
    <property type="molecule type" value="Genomic_DNA"/>
</dbReference>